<accession>A0ABZ2SQB1</accession>
<name>A0ABZ2SQB1_9ENTE</name>
<proteinExistence type="predicted"/>
<sequence length="72" mass="8555">MEESIFFNKGNAISSNVDLKSLYETAQIEKYRGTNEKFVIVQKNRDGEYILFNKTDFDQLTDREEYQIVEHI</sequence>
<gene>
    <name evidence="1" type="ORF">DOK78_001944</name>
</gene>
<evidence type="ECO:0000313" key="1">
    <source>
        <dbReference type="EMBL" id="WYJ77306.1"/>
    </source>
</evidence>
<keyword evidence="2" id="KW-1185">Reference proteome</keyword>
<protein>
    <submittedName>
        <fullName evidence="1">Uncharacterized protein</fullName>
    </submittedName>
</protein>
<evidence type="ECO:0000313" key="2">
    <source>
        <dbReference type="Proteomes" id="UP000664701"/>
    </source>
</evidence>
<organism evidence="1 2">
    <name type="scientific">Candidatus Enterococcus lowellii</name>
    <dbReference type="NCBI Taxonomy" id="2230877"/>
    <lineage>
        <taxon>Bacteria</taxon>
        <taxon>Bacillati</taxon>
        <taxon>Bacillota</taxon>
        <taxon>Bacilli</taxon>
        <taxon>Lactobacillales</taxon>
        <taxon>Enterococcaceae</taxon>
        <taxon>Enterococcus</taxon>
    </lineage>
</organism>
<dbReference type="Proteomes" id="UP000664701">
    <property type="component" value="Chromosome"/>
</dbReference>
<dbReference type="EMBL" id="CP147251">
    <property type="protein sequence ID" value="WYJ77306.1"/>
    <property type="molecule type" value="Genomic_DNA"/>
</dbReference>
<reference evidence="1 2" key="1">
    <citation type="submission" date="2024-03" db="EMBL/GenBank/DDBJ databases">
        <title>The Genome Sequence of Enterococcus sp. DIV2402.</title>
        <authorList>
            <consortium name="The Broad Institute Genomics Platform"/>
            <consortium name="The Broad Institute Microbial Omics Core"/>
            <consortium name="The Broad Institute Genomic Center for Infectious Diseases"/>
            <person name="Earl A."/>
            <person name="Manson A."/>
            <person name="Gilmore M."/>
            <person name="Schwartman J."/>
            <person name="Shea T."/>
            <person name="Abouelleil A."/>
            <person name="Cao P."/>
            <person name="Chapman S."/>
            <person name="Cusick C."/>
            <person name="Young S."/>
            <person name="Neafsey D."/>
            <person name="Nusbaum C."/>
            <person name="Birren B."/>
        </authorList>
    </citation>
    <scope>NUCLEOTIDE SEQUENCE [LARGE SCALE GENOMIC DNA]</scope>
    <source>
        <strain evidence="1 2">DIV2402</strain>
    </source>
</reference>
<dbReference type="RefSeq" id="WP_207940549.1">
    <property type="nucleotide sequence ID" value="NZ_CP147251.1"/>
</dbReference>